<proteinExistence type="predicted"/>
<evidence type="ECO:0000313" key="2">
    <source>
        <dbReference type="EMBL" id="EDW86516.1"/>
    </source>
</evidence>
<gene>
    <name evidence="2" type="primary">Dwil\GK18541</name>
    <name evidence="2" type="ORF">Dwil_GK18541</name>
</gene>
<protein>
    <submittedName>
        <fullName evidence="2">Uncharacterized protein</fullName>
    </submittedName>
</protein>
<dbReference type="EMBL" id="CH964291">
    <property type="protein sequence ID" value="EDW86516.1"/>
    <property type="molecule type" value="Genomic_DNA"/>
</dbReference>
<feature type="compositionally biased region" description="Low complexity" evidence="1">
    <location>
        <begin position="67"/>
        <end position="89"/>
    </location>
</feature>
<name>B4NPS6_DROWI</name>
<dbReference type="Proteomes" id="UP000007798">
    <property type="component" value="Unassembled WGS sequence"/>
</dbReference>
<dbReference type="PhylomeDB" id="B4NPS6"/>
<dbReference type="STRING" id="7260.B4NPS6"/>
<feature type="region of interest" description="Disordered" evidence="1">
    <location>
        <begin position="483"/>
        <end position="502"/>
    </location>
</feature>
<evidence type="ECO:0000313" key="3">
    <source>
        <dbReference type="Proteomes" id="UP000007798"/>
    </source>
</evidence>
<accession>B4NPS6</accession>
<sequence>MSYQIRSTPYFRRMFNNSKKNGQLQRLREEYERIQEFNDRTIELKMRQVRLKRLFREIEDIKETAMTSTSPSGSGSSNGCGASSNSSTGRIQLRNATRRRLQHLTVGGPNLERKKYNQRLEALARAKELGQEISRRNAELAETGAGSFLRTELRMTAKMQAVADARREVVERRERAAKRISYGNAQSKHNIQRQVLRRQRRLTGGLFSEGLGGNSAVVEQGDRASSSSQMAVPSINSSCTQQQRAKLLRRLNYGNLNSLHGVQPLSHSMPTSPIIVSDSEGEQDLRQMSRRASSTPMEYHKLTIPNLAILDDGSDTEMHTAPLAPSTECTETASNQDSRALCCTEPRVLRRQEENSFVSNMNEDGIHLSTTIAAYQPPLAVPPRTDHEDCVGMTQPRPTSSRASALWRQISLNLSTLARFQNHRSVSCNGLSDTITASQPARRMGIIGPNPVGFSTSSYEDFSHDNVFWQADSPQRAHREFILPSEQRPTEQTDQSYSQMPQGYDLAQLRRAVFDQ</sequence>
<feature type="region of interest" description="Disordered" evidence="1">
    <location>
        <begin position="65"/>
        <end position="97"/>
    </location>
</feature>
<dbReference type="OrthoDB" id="8015787at2759"/>
<dbReference type="AlphaFoldDB" id="B4NPS6"/>
<evidence type="ECO:0000256" key="1">
    <source>
        <dbReference type="SAM" id="MobiDB-lite"/>
    </source>
</evidence>
<keyword evidence="3" id="KW-1185">Reference proteome</keyword>
<organism evidence="2 3">
    <name type="scientific">Drosophila willistoni</name>
    <name type="common">Fruit fly</name>
    <dbReference type="NCBI Taxonomy" id="7260"/>
    <lineage>
        <taxon>Eukaryota</taxon>
        <taxon>Metazoa</taxon>
        <taxon>Ecdysozoa</taxon>
        <taxon>Arthropoda</taxon>
        <taxon>Hexapoda</taxon>
        <taxon>Insecta</taxon>
        <taxon>Pterygota</taxon>
        <taxon>Neoptera</taxon>
        <taxon>Endopterygota</taxon>
        <taxon>Diptera</taxon>
        <taxon>Brachycera</taxon>
        <taxon>Muscomorpha</taxon>
        <taxon>Ephydroidea</taxon>
        <taxon>Drosophilidae</taxon>
        <taxon>Drosophila</taxon>
        <taxon>Sophophora</taxon>
    </lineage>
</organism>
<dbReference type="InParanoid" id="B4NPS6"/>
<feature type="compositionally biased region" description="Polar residues" evidence="1">
    <location>
        <begin position="490"/>
        <end position="501"/>
    </location>
</feature>
<dbReference type="HOGENOM" id="CLU_564153_0_0_1"/>
<reference evidence="2 3" key="1">
    <citation type="journal article" date="2007" name="Nature">
        <title>Evolution of genes and genomes on the Drosophila phylogeny.</title>
        <authorList>
            <consortium name="Drosophila 12 Genomes Consortium"/>
            <person name="Clark A.G."/>
            <person name="Eisen M.B."/>
            <person name="Smith D.R."/>
            <person name="Bergman C.M."/>
            <person name="Oliver B."/>
            <person name="Markow T.A."/>
            <person name="Kaufman T.C."/>
            <person name="Kellis M."/>
            <person name="Gelbart W."/>
            <person name="Iyer V.N."/>
            <person name="Pollard D.A."/>
            <person name="Sackton T.B."/>
            <person name="Larracuente A.M."/>
            <person name="Singh N.D."/>
            <person name="Abad J.P."/>
            <person name="Abt D.N."/>
            <person name="Adryan B."/>
            <person name="Aguade M."/>
            <person name="Akashi H."/>
            <person name="Anderson W.W."/>
            <person name="Aquadro C.F."/>
            <person name="Ardell D.H."/>
            <person name="Arguello R."/>
            <person name="Artieri C.G."/>
            <person name="Barbash D.A."/>
            <person name="Barker D."/>
            <person name="Barsanti P."/>
            <person name="Batterham P."/>
            <person name="Batzoglou S."/>
            <person name="Begun D."/>
            <person name="Bhutkar A."/>
            <person name="Blanco E."/>
            <person name="Bosak S.A."/>
            <person name="Bradley R.K."/>
            <person name="Brand A.D."/>
            <person name="Brent M.R."/>
            <person name="Brooks A.N."/>
            <person name="Brown R.H."/>
            <person name="Butlin R.K."/>
            <person name="Caggese C."/>
            <person name="Calvi B.R."/>
            <person name="Bernardo de Carvalho A."/>
            <person name="Caspi A."/>
            <person name="Castrezana S."/>
            <person name="Celniker S.E."/>
            <person name="Chang J.L."/>
            <person name="Chapple C."/>
            <person name="Chatterji S."/>
            <person name="Chinwalla A."/>
            <person name="Civetta A."/>
            <person name="Clifton S.W."/>
            <person name="Comeron J.M."/>
            <person name="Costello J.C."/>
            <person name="Coyne J.A."/>
            <person name="Daub J."/>
            <person name="David R.G."/>
            <person name="Delcher A.L."/>
            <person name="Delehaunty K."/>
            <person name="Do C.B."/>
            <person name="Ebling H."/>
            <person name="Edwards K."/>
            <person name="Eickbush T."/>
            <person name="Evans J.D."/>
            <person name="Filipski A."/>
            <person name="Findeiss S."/>
            <person name="Freyhult E."/>
            <person name="Fulton L."/>
            <person name="Fulton R."/>
            <person name="Garcia A.C."/>
            <person name="Gardiner A."/>
            <person name="Garfield D.A."/>
            <person name="Garvin B.E."/>
            <person name="Gibson G."/>
            <person name="Gilbert D."/>
            <person name="Gnerre S."/>
            <person name="Godfrey J."/>
            <person name="Good R."/>
            <person name="Gotea V."/>
            <person name="Gravely B."/>
            <person name="Greenberg A.J."/>
            <person name="Griffiths-Jones S."/>
            <person name="Gross S."/>
            <person name="Guigo R."/>
            <person name="Gustafson E.A."/>
            <person name="Haerty W."/>
            <person name="Hahn M.W."/>
            <person name="Halligan D.L."/>
            <person name="Halpern A.L."/>
            <person name="Halter G.M."/>
            <person name="Han M.V."/>
            <person name="Heger A."/>
            <person name="Hillier L."/>
            <person name="Hinrichs A.S."/>
            <person name="Holmes I."/>
            <person name="Hoskins R.A."/>
            <person name="Hubisz M.J."/>
            <person name="Hultmark D."/>
            <person name="Huntley M.A."/>
            <person name="Jaffe D.B."/>
            <person name="Jagadeeshan S."/>
            <person name="Jeck W.R."/>
            <person name="Johnson J."/>
            <person name="Jones C.D."/>
            <person name="Jordan W.C."/>
            <person name="Karpen G.H."/>
            <person name="Kataoka E."/>
            <person name="Keightley P.D."/>
            <person name="Kheradpour P."/>
            <person name="Kirkness E.F."/>
            <person name="Koerich L.B."/>
            <person name="Kristiansen K."/>
            <person name="Kudrna D."/>
            <person name="Kulathinal R.J."/>
            <person name="Kumar S."/>
            <person name="Kwok R."/>
            <person name="Lander E."/>
            <person name="Langley C.H."/>
            <person name="Lapoint R."/>
            <person name="Lazzaro B.P."/>
            <person name="Lee S.J."/>
            <person name="Levesque L."/>
            <person name="Li R."/>
            <person name="Lin C.F."/>
            <person name="Lin M.F."/>
            <person name="Lindblad-Toh K."/>
            <person name="Llopart A."/>
            <person name="Long M."/>
            <person name="Low L."/>
            <person name="Lozovsky E."/>
            <person name="Lu J."/>
            <person name="Luo M."/>
            <person name="Machado C.A."/>
            <person name="Makalowski W."/>
            <person name="Marzo M."/>
            <person name="Matsuda M."/>
            <person name="Matzkin L."/>
            <person name="McAllister B."/>
            <person name="McBride C.S."/>
            <person name="McKernan B."/>
            <person name="McKernan K."/>
            <person name="Mendez-Lago M."/>
            <person name="Minx P."/>
            <person name="Mollenhauer M.U."/>
            <person name="Montooth K."/>
            <person name="Mount S.M."/>
            <person name="Mu X."/>
            <person name="Myers E."/>
            <person name="Negre B."/>
            <person name="Newfeld S."/>
            <person name="Nielsen R."/>
            <person name="Noor M.A."/>
            <person name="O'Grady P."/>
            <person name="Pachter L."/>
            <person name="Papaceit M."/>
            <person name="Parisi M.J."/>
            <person name="Parisi M."/>
            <person name="Parts L."/>
            <person name="Pedersen J.S."/>
            <person name="Pesole G."/>
            <person name="Phillippy A.M."/>
            <person name="Ponting C.P."/>
            <person name="Pop M."/>
            <person name="Porcelli D."/>
            <person name="Powell J.R."/>
            <person name="Prohaska S."/>
            <person name="Pruitt K."/>
            <person name="Puig M."/>
            <person name="Quesneville H."/>
            <person name="Ram K.R."/>
            <person name="Rand D."/>
            <person name="Rasmussen M.D."/>
            <person name="Reed L.K."/>
            <person name="Reenan R."/>
            <person name="Reily A."/>
            <person name="Remington K.A."/>
            <person name="Rieger T.T."/>
            <person name="Ritchie M.G."/>
            <person name="Robin C."/>
            <person name="Rogers Y.H."/>
            <person name="Rohde C."/>
            <person name="Rozas J."/>
            <person name="Rubenfield M.J."/>
            <person name="Ruiz A."/>
            <person name="Russo S."/>
            <person name="Salzberg S.L."/>
            <person name="Sanchez-Gracia A."/>
            <person name="Saranga D.J."/>
            <person name="Sato H."/>
            <person name="Schaeffer S.W."/>
            <person name="Schatz M.C."/>
            <person name="Schlenke T."/>
            <person name="Schwartz R."/>
            <person name="Segarra C."/>
            <person name="Singh R.S."/>
            <person name="Sirot L."/>
            <person name="Sirota M."/>
            <person name="Sisneros N.B."/>
            <person name="Smith C.D."/>
            <person name="Smith T.F."/>
            <person name="Spieth J."/>
            <person name="Stage D.E."/>
            <person name="Stark A."/>
            <person name="Stephan W."/>
            <person name="Strausberg R.L."/>
            <person name="Strempel S."/>
            <person name="Sturgill D."/>
            <person name="Sutton G."/>
            <person name="Sutton G.G."/>
            <person name="Tao W."/>
            <person name="Teichmann S."/>
            <person name="Tobari Y.N."/>
            <person name="Tomimura Y."/>
            <person name="Tsolas J.M."/>
            <person name="Valente V.L."/>
            <person name="Venter E."/>
            <person name="Venter J.C."/>
            <person name="Vicario S."/>
            <person name="Vieira F.G."/>
            <person name="Vilella A.J."/>
            <person name="Villasante A."/>
            <person name="Walenz B."/>
            <person name="Wang J."/>
            <person name="Wasserman M."/>
            <person name="Watts T."/>
            <person name="Wilson D."/>
            <person name="Wilson R.K."/>
            <person name="Wing R.A."/>
            <person name="Wolfner M.F."/>
            <person name="Wong A."/>
            <person name="Wong G.K."/>
            <person name="Wu C.I."/>
            <person name="Wu G."/>
            <person name="Yamamoto D."/>
            <person name="Yang H.P."/>
            <person name="Yang S.P."/>
            <person name="Yorke J.A."/>
            <person name="Yoshida K."/>
            <person name="Zdobnov E."/>
            <person name="Zhang P."/>
            <person name="Zhang Y."/>
            <person name="Zimin A.V."/>
            <person name="Baldwin J."/>
            <person name="Abdouelleil A."/>
            <person name="Abdulkadir J."/>
            <person name="Abebe A."/>
            <person name="Abera B."/>
            <person name="Abreu J."/>
            <person name="Acer S.C."/>
            <person name="Aftuck L."/>
            <person name="Alexander A."/>
            <person name="An P."/>
            <person name="Anderson E."/>
            <person name="Anderson S."/>
            <person name="Arachi H."/>
            <person name="Azer M."/>
            <person name="Bachantsang P."/>
            <person name="Barry A."/>
            <person name="Bayul T."/>
            <person name="Berlin A."/>
            <person name="Bessette D."/>
            <person name="Bloom T."/>
            <person name="Blye J."/>
            <person name="Boguslavskiy L."/>
            <person name="Bonnet C."/>
            <person name="Boukhgalter B."/>
            <person name="Bourzgui I."/>
            <person name="Brown A."/>
            <person name="Cahill P."/>
            <person name="Channer S."/>
            <person name="Cheshatsang Y."/>
            <person name="Chuda L."/>
            <person name="Citroen M."/>
            <person name="Collymore A."/>
            <person name="Cooke P."/>
            <person name="Costello M."/>
            <person name="D'Aco K."/>
            <person name="Daza R."/>
            <person name="De Haan G."/>
            <person name="DeGray S."/>
            <person name="DeMaso C."/>
            <person name="Dhargay N."/>
            <person name="Dooley K."/>
            <person name="Dooley E."/>
            <person name="Doricent M."/>
            <person name="Dorje P."/>
            <person name="Dorjee K."/>
            <person name="Dupes A."/>
            <person name="Elong R."/>
            <person name="Falk J."/>
            <person name="Farina A."/>
            <person name="Faro S."/>
            <person name="Ferguson D."/>
            <person name="Fisher S."/>
            <person name="Foley C.D."/>
            <person name="Franke A."/>
            <person name="Friedrich D."/>
            <person name="Gadbois L."/>
            <person name="Gearin G."/>
            <person name="Gearin C.R."/>
            <person name="Giannoukos G."/>
            <person name="Goode T."/>
            <person name="Graham J."/>
            <person name="Grandbois E."/>
            <person name="Grewal S."/>
            <person name="Gyaltsen K."/>
            <person name="Hafez N."/>
            <person name="Hagos B."/>
            <person name="Hall J."/>
            <person name="Henson C."/>
            <person name="Hollinger A."/>
            <person name="Honan T."/>
            <person name="Huard M.D."/>
            <person name="Hughes L."/>
            <person name="Hurhula B."/>
            <person name="Husby M.E."/>
            <person name="Kamat A."/>
            <person name="Kanga B."/>
            <person name="Kashin S."/>
            <person name="Khazanovich D."/>
            <person name="Kisner P."/>
            <person name="Lance K."/>
            <person name="Lara M."/>
            <person name="Lee W."/>
            <person name="Lennon N."/>
            <person name="Letendre F."/>
            <person name="LeVine R."/>
            <person name="Lipovsky A."/>
            <person name="Liu X."/>
            <person name="Liu J."/>
            <person name="Liu S."/>
            <person name="Lokyitsang T."/>
            <person name="Lokyitsang Y."/>
            <person name="Lubonja R."/>
            <person name="Lui A."/>
            <person name="MacDonald P."/>
            <person name="Magnisalis V."/>
            <person name="Maru K."/>
            <person name="Matthews C."/>
            <person name="McCusker W."/>
            <person name="McDonough S."/>
            <person name="Mehta T."/>
            <person name="Meldrim J."/>
            <person name="Meneus L."/>
            <person name="Mihai O."/>
            <person name="Mihalev A."/>
            <person name="Mihova T."/>
            <person name="Mittelman R."/>
            <person name="Mlenga V."/>
            <person name="Montmayeur A."/>
            <person name="Mulrain L."/>
            <person name="Navidi A."/>
            <person name="Naylor J."/>
            <person name="Negash T."/>
            <person name="Nguyen T."/>
            <person name="Nguyen N."/>
            <person name="Nicol R."/>
            <person name="Norbu C."/>
            <person name="Norbu N."/>
            <person name="Novod N."/>
            <person name="O'Neill B."/>
            <person name="Osman S."/>
            <person name="Markiewicz E."/>
            <person name="Oyono O.L."/>
            <person name="Patti C."/>
            <person name="Phunkhang P."/>
            <person name="Pierre F."/>
            <person name="Priest M."/>
            <person name="Raghuraman S."/>
            <person name="Rege F."/>
            <person name="Reyes R."/>
            <person name="Rise C."/>
            <person name="Rogov P."/>
            <person name="Ross K."/>
            <person name="Ryan E."/>
            <person name="Settipalli S."/>
            <person name="Shea T."/>
            <person name="Sherpa N."/>
            <person name="Shi L."/>
            <person name="Shih D."/>
            <person name="Sparrow T."/>
            <person name="Spaulding J."/>
            <person name="Stalker J."/>
            <person name="Stange-Thomann N."/>
            <person name="Stavropoulos S."/>
            <person name="Stone C."/>
            <person name="Strader C."/>
            <person name="Tesfaye S."/>
            <person name="Thomson T."/>
            <person name="Thoulutsang Y."/>
            <person name="Thoulutsang D."/>
            <person name="Topham K."/>
            <person name="Topping I."/>
            <person name="Tsamla T."/>
            <person name="Vassiliev H."/>
            <person name="Vo A."/>
            <person name="Wangchuk T."/>
            <person name="Wangdi T."/>
            <person name="Weiand M."/>
            <person name="Wilkinson J."/>
            <person name="Wilson A."/>
            <person name="Yadav S."/>
            <person name="Young G."/>
            <person name="Yu Q."/>
            <person name="Zembek L."/>
            <person name="Zhong D."/>
            <person name="Zimmer A."/>
            <person name="Zwirko Z."/>
            <person name="Jaffe D.B."/>
            <person name="Alvarez P."/>
            <person name="Brockman W."/>
            <person name="Butler J."/>
            <person name="Chin C."/>
            <person name="Gnerre S."/>
            <person name="Grabherr M."/>
            <person name="Kleber M."/>
            <person name="Mauceli E."/>
            <person name="MacCallum I."/>
        </authorList>
    </citation>
    <scope>NUCLEOTIDE SEQUENCE [LARGE SCALE GENOMIC DNA]</scope>
    <source>
        <strain evidence="3">Tucson 14030-0811.24</strain>
    </source>
</reference>
<dbReference type="eggNOG" id="ENOG502T6U0">
    <property type="taxonomic scope" value="Eukaryota"/>
</dbReference>